<evidence type="ECO:0000313" key="5">
    <source>
        <dbReference type="EMBL" id="BBM13915.1"/>
    </source>
</evidence>
<comment type="similarity">
    <text evidence="3">Belongs to the octanoyltransferase LipL family.</text>
</comment>
<dbReference type="HAMAP" id="MF_02119">
    <property type="entry name" value="LipL"/>
    <property type="match status" value="1"/>
</dbReference>
<dbReference type="UniPathway" id="UPA00537"/>
<dbReference type="GO" id="GO:0017118">
    <property type="term" value="F:lipoyltransferase activity"/>
    <property type="evidence" value="ECO:0007669"/>
    <property type="project" value="UniProtKB-UniRule"/>
</dbReference>
<comment type="function">
    <text evidence="3">Catalyzes the amidotransfer (transamidation) of the lipoyl moiety from lipoyl-GcvH to the lipoyl domain of the E2 subunit of lipoate-dependent enzymes. Takes part in a pathway for scavenging of lipoic acid.</text>
</comment>
<dbReference type="STRING" id="53346.A5802_001737"/>
<dbReference type="GO" id="GO:0009249">
    <property type="term" value="P:protein lipoylation"/>
    <property type="evidence" value="ECO:0007669"/>
    <property type="project" value="UniProtKB-UniRule"/>
</dbReference>
<reference evidence="5 8" key="2">
    <citation type="submission" date="2019-07" db="EMBL/GenBank/DDBJ databases">
        <title>antibiotic susceptibility of plant-derived lactic acid bacteria.</title>
        <authorList>
            <person name="Sugiyama M."/>
            <person name="Noda M."/>
        </authorList>
    </citation>
    <scope>NUCLEOTIDE SEQUENCE [LARGE SCALE GENOMIC DNA]</scope>
    <source>
        <strain evidence="5 8">15-1A</strain>
    </source>
</reference>
<dbReference type="AlphaFoldDB" id="A0A1V2UMC4"/>
<evidence type="ECO:0000313" key="8">
    <source>
        <dbReference type="Proteomes" id="UP000509460"/>
    </source>
</evidence>
<dbReference type="CDD" id="cd16443">
    <property type="entry name" value="LplA"/>
    <property type="match status" value="1"/>
</dbReference>
<dbReference type="GO" id="GO:0033819">
    <property type="term" value="F:lipoyl(octanoyl) transferase activity"/>
    <property type="evidence" value="ECO:0007669"/>
    <property type="project" value="InterPro"/>
</dbReference>
<dbReference type="Proteomes" id="UP000189299">
    <property type="component" value="Unassembled WGS sequence"/>
</dbReference>
<dbReference type="RefSeq" id="WP_023520051.1">
    <property type="nucleotide sequence ID" value="NZ_AP019810.1"/>
</dbReference>
<dbReference type="GO" id="GO:0009107">
    <property type="term" value="P:lipoate biosynthetic process"/>
    <property type="evidence" value="ECO:0007669"/>
    <property type="project" value="InterPro"/>
</dbReference>
<dbReference type="InterPro" id="IPR045864">
    <property type="entry name" value="aa-tRNA-synth_II/BPL/LPL"/>
</dbReference>
<comment type="catalytic activity">
    <reaction evidence="3">
        <text>N(6)-[(R)-lipoyl]-L-lysyl-[glycine-cleavage complex H protein] + L-lysyl-[lipoyl-carrier protein] = L-lysyl-[glycine-cleavage complex H protein] + N(6)-[(R)-lipoyl]-L-lysyl-[lipoyl-carrier protein]</text>
        <dbReference type="Rhea" id="RHEA:16413"/>
        <dbReference type="Rhea" id="RHEA-COMP:10494"/>
        <dbReference type="Rhea" id="RHEA-COMP:10500"/>
        <dbReference type="Rhea" id="RHEA-COMP:10501"/>
        <dbReference type="Rhea" id="RHEA-COMP:10502"/>
        <dbReference type="ChEBI" id="CHEBI:29969"/>
        <dbReference type="ChEBI" id="CHEBI:83099"/>
        <dbReference type="EC" id="2.3.1.200"/>
    </reaction>
</comment>
<keyword evidence="6" id="KW-0436">Ligase</keyword>
<organism evidence="6 7">
    <name type="scientific">Enterococcus mundtii</name>
    <dbReference type="NCBI Taxonomy" id="53346"/>
    <lineage>
        <taxon>Bacteria</taxon>
        <taxon>Bacillati</taxon>
        <taxon>Bacillota</taxon>
        <taxon>Bacilli</taxon>
        <taxon>Lactobacillales</taxon>
        <taxon>Enterococcaceae</taxon>
        <taxon>Enterococcus</taxon>
    </lineage>
</organism>
<keyword evidence="2 3" id="KW-0012">Acyltransferase</keyword>
<sequence length="277" mass="31345">MTSIILDQEVYQTNDFSPFALTDILTEYAKKNQQTFLHFWQYEQTIILGMKDTRTPFLSEGIKVIQDAGFTPVIRNAGGLGIVSDQGILNISLIFPQEDENKISIDEGYEQMLALTRQAFPVYADKIEAYEIKDSYCPGTYDLSINGKKFAGIAQRRIKNGISVMMYLSVNGDQEKRGELMRQFYQQALKEQFGTNGYPAVAPTSMATLEKLFDTPLTVAQVKDSFIQAFTTSYPTSISMGSDIWQEANVSPDEWHGQIERMTQRNALKELAYDNTL</sequence>
<dbReference type="Proteomes" id="UP000509460">
    <property type="component" value="Chromosome"/>
</dbReference>
<dbReference type="EMBL" id="MSTR01000001">
    <property type="protein sequence ID" value="ONN44664.1"/>
    <property type="molecule type" value="Genomic_DNA"/>
</dbReference>
<comment type="pathway">
    <text evidence="3">Protein modification; protein lipoylation via exogenous pathway.</text>
</comment>
<evidence type="ECO:0000256" key="3">
    <source>
        <dbReference type="HAMAP-Rule" id="MF_02119"/>
    </source>
</evidence>
<protein>
    <recommendedName>
        <fullName evidence="3">Lipoyl-[GcvH]:protein N-lipoyltransferase</fullName>
        <ecNumber evidence="3">2.3.1.200</ecNumber>
    </recommendedName>
    <alternativeName>
        <fullName evidence="3">Lipoyl-[GcvH]:E2 amidotransferase</fullName>
    </alternativeName>
</protein>
<dbReference type="Gene3D" id="3.30.930.10">
    <property type="entry name" value="Bira Bifunctional Protein, Domain 2"/>
    <property type="match status" value="1"/>
</dbReference>
<keyword evidence="1 3" id="KW-0808">Transferase</keyword>
<dbReference type="PROSITE" id="PS51733">
    <property type="entry name" value="BPL_LPL_CATALYTIC"/>
    <property type="match status" value="1"/>
</dbReference>
<proteinExistence type="inferred from homology"/>
<evidence type="ECO:0000313" key="6">
    <source>
        <dbReference type="EMBL" id="ONN44664.1"/>
    </source>
</evidence>
<dbReference type="InterPro" id="IPR024897">
    <property type="entry name" value="LipL"/>
</dbReference>
<evidence type="ECO:0000256" key="2">
    <source>
        <dbReference type="ARBA" id="ARBA00023315"/>
    </source>
</evidence>
<dbReference type="GO" id="GO:0016874">
    <property type="term" value="F:ligase activity"/>
    <property type="evidence" value="ECO:0007669"/>
    <property type="project" value="UniProtKB-KW"/>
</dbReference>
<reference evidence="6 7" key="1">
    <citation type="submission" date="2016-12" db="EMBL/GenBank/DDBJ databases">
        <authorList>
            <person name="Song W.-J."/>
            <person name="Kurnit D.M."/>
        </authorList>
    </citation>
    <scope>NUCLEOTIDE SEQUENCE [LARGE SCALE GENOMIC DNA]</scope>
    <source>
        <strain evidence="6 7">CGB1038-1_S1</strain>
    </source>
</reference>
<dbReference type="SUPFAM" id="SSF55681">
    <property type="entry name" value="Class II aaRS and biotin synthetases"/>
    <property type="match status" value="1"/>
</dbReference>
<accession>A0A1V2UMC4</accession>
<name>A0A1V2UMC4_ENTMU</name>
<dbReference type="Pfam" id="PF21948">
    <property type="entry name" value="LplA-B_cat"/>
    <property type="match status" value="1"/>
</dbReference>
<dbReference type="EMBL" id="AP019810">
    <property type="protein sequence ID" value="BBM13915.1"/>
    <property type="molecule type" value="Genomic_DNA"/>
</dbReference>
<feature type="domain" description="BPL/LPL catalytic" evidence="4">
    <location>
        <begin position="31"/>
        <end position="217"/>
    </location>
</feature>
<dbReference type="PANTHER" id="PTHR43679">
    <property type="entry name" value="OCTANOYLTRANSFERASE LIPM-RELATED"/>
    <property type="match status" value="1"/>
</dbReference>
<dbReference type="InterPro" id="IPR050664">
    <property type="entry name" value="Octanoyltrans_LipM/LipL"/>
</dbReference>
<feature type="active site" description="Acyl-thioester intermediate" evidence="3">
    <location>
        <position position="137"/>
    </location>
</feature>
<comment type="miscellaneous">
    <text evidence="3">The reaction proceeds via a thioester-linked acyl-enzyme intermediate.</text>
</comment>
<evidence type="ECO:0000259" key="4">
    <source>
        <dbReference type="PROSITE" id="PS51733"/>
    </source>
</evidence>
<gene>
    <name evidence="3" type="primary">lipL</name>
    <name evidence="6" type="ORF">BTN92_00585</name>
    <name evidence="5" type="ORF">EM151A_0677</name>
</gene>
<evidence type="ECO:0000256" key="1">
    <source>
        <dbReference type="ARBA" id="ARBA00022679"/>
    </source>
</evidence>
<dbReference type="OrthoDB" id="2080934at2"/>
<dbReference type="EC" id="2.3.1.200" evidence="3"/>
<evidence type="ECO:0000313" key="7">
    <source>
        <dbReference type="Proteomes" id="UP000189299"/>
    </source>
</evidence>
<dbReference type="InterPro" id="IPR004143">
    <property type="entry name" value="BPL_LPL_catalytic"/>
</dbReference>
<feature type="site" description="Lowers pKa of active site Cys" evidence="3">
    <location>
        <position position="149"/>
    </location>
</feature>
<dbReference type="PANTHER" id="PTHR43679:SF2">
    <property type="entry name" value="OCTANOYL-[GCVH]:PROTEIN N-OCTANOYLTRANSFERASE"/>
    <property type="match status" value="1"/>
</dbReference>